<feature type="compositionally biased region" description="Polar residues" evidence="1">
    <location>
        <begin position="324"/>
        <end position="345"/>
    </location>
</feature>
<dbReference type="OrthoDB" id="9982103at2759"/>
<dbReference type="AlphaFoldDB" id="A0A6J2VD19"/>
<proteinExistence type="predicted"/>
<gene>
    <name evidence="3" type="primary">tbata</name>
</gene>
<dbReference type="Proteomes" id="UP000504632">
    <property type="component" value="Chromosome 5"/>
</dbReference>
<dbReference type="PANTHER" id="PTHR33772">
    <property type="entry name" value="THYMUS, BRAIN AND TESTES-ASSOCIATED"/>
    <property type="match status" value="1"/>
</dbReference>
<feature type="compositionally biased region" description="Low complexity" evidence="1">
    <location>
        <begin position="288"/>
        <end position="302"/>
    </location>
</feature>
<accession>A0A6J2VD19</accession>
<organism evidence="2 3">
    <name type="scientific">Chanos chanos</name>
    <name type="common">Milkfish</name>
    <name type="synonym">Mugil chanos</name>
    <dbReference type="NCBI Taxonomy" id="29144"/>
    <lineage>
        <taxon>Eukaryota</taxon>
        <taxon>Metazoa</taxon>
        <taxon>Chordata</taxon>
        <taxon>Craniata</taxon>
        <taxon>Vertebrata</taxon>
        <taxon>Euteleostomi</taxon>
        <taxon>Actinopterygii</taxon>
        <taxon>Neopterygii</taxon>
        <taxon>Teleostei</taxon>
        <taxon>Ostariophysi</taxon>
        <taxon>Gonorynchiformes</taxon>
        <taxon>Chanidae</taxon>
        <taxon>Chanos</taxon>
    </lineage>
</organism>
<dbReference type="Pfam" id="PF15256">
    <property type="entry name" value="SPATIAL"/>
    <property type="match status" value="1"/>
</dbReference>
<feature type="compositionally biased region" description="Basic and acidic residues" evidence="1">
    <location>
        <begin position="313"/>
        <end position="323"/>
    </location>
</feature>
<evidence type="ECO:0000313" key="2">
    <source>
        <dbReference type="Proteomes" id="UP000504632"/>
    </source>
</evidence>
<keyword evidence="2" id="KW-1185">Reference proteome</keyword>
<feature type="region of interest" description="Disordered" evidence="1">
    <location>
        <begin position="283"/>
        <end position="345"/>
    </location>
</feature>
<dbReference type="PANTHER" id="PTHR33772:SF1">
    <property type="entry name" value="PROTEIN TBATA"/>
    <property type="match status" value="1"/>
</dbReference>
<sequence>MESPNGKSREAGSRPVMSNSHEGFFNKSKAESKLFENPSQLLADVAKIASRGSARFGMLSHHSFFSRHSPHPHRVTHIQGLNGNPVCIVNDDWYTSTPLYPHPLIRSQVPISTNGKTVFRPHGFQHGFSATKQGAALLSEAWREELRELATKLSQSAQARNDNKAQNEDDACQRTTQYSAKTGRIIPSSSWTSGRCRTQATRTQAAWRRHDGQRHNPPPHALDCQEIRVLELLCQILQTDSLSLVQQWLLLAGQREKDLVMGLLQQAMTDTASVTQRLESCREEPHPLFESLPPSELPVSQSQRKRRLASSHPSKEAGKDKPAKSSQTIDTPITTEGSVVSPSRSAKNLGVTLDNQLNFSSHITVVTWSS</sequence>
<feature type="region of interest" description="Disordered" evidence="1">
    <location>
        <begin position="1"/>
        <end position="22"/>
    </location>
</feature>
<reference evidence="3" key="1">
    <citation type="submission" date="2025-08" db="UniProtKB">
        <authorList>
            <consortium name="RefSeq"/>
        </authorList>
    </citation>
    <scope>IDENTIFICATION</scope>
</reference>
<dbReference type="InterPro" id="IPR037394">
    <property type="entry name" value="TBATA-like"/>
</dbReference>
<evidence type="ECO:0000256" key="1">
    <source>
        <dbReference type="SAM" id="MobiDB-lite"/>
    </source>
</evidence>
<dbReference type="CTD" id="219793"/>
<name>A0A6J2VD19_CHACN</name>
<evidence type="ECO:0000313" key="3">
    <source>
        <dbReference type="RefSeq" id="XP_030630725.1"/>
    </source>
</evidence>
<dbReference type="RefSeq" id="XP_030630725.1">
    <property type="nucleotide sequence ID" value="XM_030774865.1"/>
</dbReference>
<dbReference type="GeneID" id="115812386"/>
<dbReference type="InParanoid" id="A0A6J2VD19"/>
<protein>
    <submittedName>
        <fullName evidence="3">Protein TBATA</fullName>
    </submittedName>
</protein>